<dbReference type="FunFam" id="2.40.50.140:FF:000097">
    <property type="entry name" value="23S rRNA (uracil(1939)-C(5))-methyltransferase RlmD"/>
    <property type="match status" value="1"/>
</dbReference>
<evidence type="ECO:0000256" key="8">
    <source>
        <dbReference type="ARBA" id="ARBA00023014"/>
    </source>
</evidence>
<dbReference type="InterPro" id="IPR002792">
    <property type="entry name" value="TRAM_dom"/>
</dbReference>
<dbReference type="Gene3D" id="2.40.50.140">
    <property type="entry name" value="Nucleic acid-binding proteins"/>
    <property type="match status" value="1"/>
</dbReference>
<keyword evidence="1 9" id="KW-0004">4Fe-4S</keyword>
<dbReference type="NCBIfam" id="NF009639">
    <property type="entry name" value="PRK13168.1"/>
    <property type="match status" value="1"/>
</dbReference>
<dbReference type="InterPro" id="IPR010280">
    <property type="entry name" value="U5_MeTrfase_fam"/>
</dbReference>
<accession>A0AAW5AGX9</accession>
<feature type="domain" description="TRAM" evidence="12">
    <location>
        <begin position="1"/>
        <end position="61"/>
    </location>
</feature>
<dbReference type="AlphaFoldDB" id="A0AAW5AGX9"/>
<feature type="active site" description="Nucleophile" evidence="9 10">
    <location>
        <position position="401"/>
    </location>
</feature>
<dbReference type="InterPro" id="IPR001566">
    <property type="entry name" value="23S_rRNA_MeTrfase_RlmD"/>
</dbReference>
<evidence type="ECO:0000256" key="2">
    <source>
        <dbReference type="ARBA" id="ARBA00022552"/>
    </source>
</evidence>
<evidence type="ECO:0000256" key="10">
    <source>
        <dbReference type="PROSITE-ProRule" id="PRU01024"/>
    </source>
</evidence>
<dbReference type="GO" id="GO:0051539">
    <property type="term" value="F:4 iron, 4 sulfur cluster binding"/>
    <property type="evidence" value="ECO:0007669"/>
    <property type="project" value="UniProtKB-KW"/>
</dbReference>
<dbReference type="CDD" id="cd02440">
    <property type="entry name" value="AdoMet_MTases"/>
    <property type="match status" value="1"/>
</dbReference>
<evidence type="ECO:0000256" key="4">
    <source>
        <dbReference type="ARBA" id="ARBA00022679"/>
    </source>
</evidence>
<reference evidence="13" key="1">
    <citation type="submission" date="2022-01" db="EMBL/GenBank/DDBJ databases">
        <title>Neisseria sp. ZJ104.</title>
        <authorList>
            <person name="Yang C."/>
        </authorList>
    </citation>
    <scope>NUCLEOTIDE SEQUENCE</scope>
    <source>
        <strain evidence="13">ZJ104</strain>
    </source>
</reference>
<dbReference type="PANTHER" id="PTHR11061:SF49">
    <property type="entry name" value="23S RRNA (URACIL(1939)-C(5))-METHYLTRANSFERASE RLMD"/>
    <property type="match status" value="1"/>
</dbReference>
<evidence type="ECO:0000313" key="14">
    <source>
        <dbReference type="Proteomes" id="UP001201397"/>
    </source>
</evidence>
<feature type="binding site" evidence="9">
    <location>
        <position position="80"/>
    </location>
    <ligand>
        <name>[4Fe-4S] cluster</name>
        <dbReference type="ChEBI" id="CHEBI:49883"/>
    </ligand>
</feature>
<dbReference type="PANTHER" id="PTHR11061">
    <property type="entry name" value="RNA M5U METHYLTRANSFERASE"/>
    <property type="match status" value="1"/>
</dbReference>
<dbReference type="HAMAP" id="MF_01010">
    <property type="entry name" value="23SrRNA_methyltr_RlmD"/>
    <property type="match status" value="1"/>
</dbReference>
<dbReference type="RefSeq" id="WP_237093202.1">
    <property type="nucleotide sequence ID" value="NZ_JAKKDL010000013.1"/>
</dbReference>
<dbReference type="InterPro" id="IPR012340">
    <property type="entry name" value="NA-bd_OB-fold"/>
</dbReference>
<evidence type="ECO:0000256" key="6">
    <source>
        <dbReference type="ARBA" id="ARBA00022723"/>
    </source>
</evidence>
<dbReference type="InterPro" id="IPR029063">
    <property type="entry name" value="SAM-dependent_MTases_sf"/>
</dbReference>
<dbReference type="EC" id="2.1.1.190" evidence="9"/>
<dbReference type="GO" id="GO:0070475">
    <property type="term" value="P:rRNA base methylation"/>
    <property type="evidence" value="ECO:0007669"/>
    <property type="project" value="TreeGrafter"/>
</dbReference>
<dbReference type="Pfam" id="PF01938">
    <property type="entry name" value="TRAM"/>
    <property type="match status" value="1"/>
</dbReference>
<evidence type="ECO:0000256" key="9">
    <source>
        <dbReference type="HAMAP-Rule" id="MF_01010"/>
    </source>
</evidence>
<comment type="catalytic activity">
    <reaction evidence="9">
        <text>uridine(1939) in 23S rRNA + S-adenosyl-L-methionine = 5-methyluridine(1939) in 23S rRNA + S-adenosyl-L-homocysteine + H(+)</text>
        <dbReference type="Rhea" id="RHEA:42908"/>
        <dbReference type="Rhea" id="RHEA-COMP:10278"/>
        <dbReference type="Rhea" id="RHEA-COMP:10279"/>
        <dbReference type="ChEBI" id="CHEBI:15378"/>
        <dbReference type="ChEBI" id="CHEBI:57856"/>
        <dbReference type="ChEBI" id="CHEBI:59789"/>
        <dbReference type="ChEBI" id="CHEBI:65315"/>
        <dbReference type="ChEBI" id="CHEBI:74447"/>
        <dbReference type="EC" id="2.1.1.190"/>
    </reaction>
</comment>
<feature type="binding site" evidence="9 10">
    <location>
        <position position="374"/>
    </location>
    <ligand>
        <name>S-adenosyl-L-methionine</name>
        <dbReference type="ChEBI" id="CHEBI:59789"/>
    </ligand>
</feature>
<dbReference type="InterPro" id="IPR030390">
    <property type="entry name" value="MeTrfase_TrmA_AS"/>
</dbReference>
<keyword evidence="7 9" id="KW-0408">Iron</keyword>
<keyword evidence="3 9" id="KW-0489">Methyltransferase</keyword>
<dbReference type="SUPFAM" id="SSF53335">
    <property type="entry name" value="S-adenosyl-L-methionine-dependent methyltransferases"/>
    <property type="match status" value="1"/>
</dbReference>
<name>A0AAW5AGX9_9NEIS</name>
<evidence type="ECO:0000256" key="3">
    <source>
        <dbReference type="ARBA" id="ARBA00022603"/>
    </source>
</evidence>
<feature type="binding site" evidence="9">
    <location>
        <position position="310"/>
    </location>
    <ligand>
        <name>S-adenosyl-L-methionine</name>
        <dbReference type="ChEBI" id="CHEBI:59789"/>
    </ligand>
</feature>
<evidence type="ECO:0000313" key="13">
    <source>
        <dbReference type="EMBL" id="MCF7530340.1"/>
    </source>
</evidence>
<dbReference type="PROSITE" id="PS50926">
    <property type="entry name" value="TRAM"/>
    <property type="match status" value="1"/>
</dbReference>
<dbReference type="EMBL" id="JAKKDL010000013">
    <property type="protein sequence ID" value="MCF7530340.1"/>
    <property type="molecule type" value="Genomic_DNA"/>
</dbReference>
<gene>
    <name evidence="9 13" type="primary">rlmD</name>
    <name evidence="13" type="ORF">L4H06_08900</name>
</gene>
<evidence type="ECO:0000259" key="12">
    <source>
        <dbReference type="PROSITE" id="PS50926"/>
    </source>
</evidence>
<feature type="binding site" evidence="9">
    <location>
        <position position="83"/>
    </location>
    <ligand>
        <name>[4Fe-4S] cluster</name>
        <dbReference type="ChEBI" id="CHEBI:49883"/>
    </ligand>
</feature>
<keyword evidence="6 9" id="KW-0479">Metal-binding</keyword>
<evidence type="ECO:0000256" key="7">
    <source>
        <dbReference type="ARBA" id="ARBA00023004"/>
    </source>
</evidence>
<feature type="binding site" evidence="9 10">
    <location>
        <position position="276"/>
    </location>
    <ligand>
        <name>S-adenosyl-L-methionine</name>
        <dbReference type="ChEBI" id="CHEBI:59789"/>
    </ligand>
</feature>
<keyword evidence="2 9" id="KW-0698">rRNA processing</keyword>
<feature type="binding site" evidence="9">
    <location>
        <position position="74"/>
    </location>
    <ligand>
        <name>[4Fe-4S] cluster</name>
        <dbReference type="ChEBI" id="CHEBI:49883"/>
    </ligand>
</feature>
<evidence type="ECO:0000256" key="5">
    <source>
        <dbReference type="ARBA" id="ARBA00022691"/>
    </source>
</evidence>
<dbReference type="Pfam" id="PF05958">
    <property type="entry name" value="tRNA_U5-meth_tr"/>
    <property type="match status" value="1"/>
</dbReference>
<dbReference type="Proteomes" id="UP001201397">
    <property type="component" value="Unassembled WGS sequence"/>
</dbReference>
<sequence>MMNTNSTRQPAADVFSLDYEGRGVARNQGKTVFIKGALPGETVAYRLITEKKQFDEAQATAILRPSPQRIAPECRYFETCGGCVLQHIEPAAQVALKQRIWEEQLQRIGKVRPQQILPPIYGTPKHYRDRTRLSVGTDRQGLPVLGFRAKRSHQIVDIAECLVLPESVSAVLPDVKKLLRRFAEAGGKASSVEFYRTDEITVFNLIVEQRPSEKGLSVLKRWFDETLSRRPECWQIWLQQGKAAAQAFYPAERPMLAYELAEFGIRMPYRPGDFTQINADINQIMVGRALRWLDIQAGEKVADLFCGLGNFTLPMAKSGAEVVGMEGSGVLVQRAEQNAAANGCSNVRFQTADLFETTPQSLAAWGRFDKMLLDPPRSGAYAVVQALHEPYLPQKIVYVSCNPATFARDAAVLVEKGYVFRAAGIMNMFAQTAHVESMGIFERA</sequence>
<dbReference type="Gene3D" id="3.40.50.150">
    <property type="entry name" value="Vaccinia Virus protein VP39"/>
    <property type="match status" value="1"/>
</dbReference>
<keyword evidence="4 9" id="KW-0808">Transferase</keyword>
<evidence type="ECO:0000256" key="11">
    <source>
        <dbReference type="PROSITE-ProRule" id="PRU10015"/>
    </source>
</evidence>
<dbReference type="PROSITE" id="PS51687">
    <property type="entry name" value="SAM_MT_RNA_M5U"/>
    <property type="match status" value="1"/>
</dbReference>
<dbReference type="Gene3D" id="2.40.50.1070">
    <property type="match status" value="1"/>
</dbReference>
<dbReference type="SUPFAM" id="SSF50249">
    <property type="entry name" value="Nucleic acid-binding proteins"/>
    <property type="match status" value="1"/>
</dbReference>
<protein>
    <recommendedName>
        <fullName evidence="9">23S rRNA (uracil(1939)-C(5))-methyltransferase RlmD</fullName>
        <ecNumber evidence="9">2.1.1.190</ecNumber>
    </recommendedName>
    <alternativeName>
        <fullName evidence="9">23S rRNA(m5U1939)-methyltransferase</fullName>
    </alternativeName>
</protein>
<keyword evidence="8 9" id="KW-0411">Iron-sulfur</keyword>
<organism evidence="13 14">
    <name type="scientific">Neisseria lisongii</name>
    <dbReference type="NCBI Taxonomy" id="2912188"/>
    <lineage>
        <taxon>Bacteria</taxon>
        <taxon>Pseudomonadati</taxon>
        <taxon>Pseudomonadota</taxon>
        <taxon>Betaproteobacteria</taxon>
        <taxon>Neisseriales</taxon>
        <taxon>Neisseriaceae</taxon>
        <taxon>Neisseria</taxon>
    </lineage>
</organism>
<dbReference type="NCBIfam" id="TIGR00479">
    <property type="entry name" value="rumA"/>
    <property type="match status" value="1"/>
</dbReference>
<dbReference type="PROSITE" id="PS01230">
    <property type="entry name" value="TRMA_1"/>
    <property type="match status" value="1"/>
</dbReference>
<feature type="binding site" evidence="9">
    <location>
        <position position="353"/>
    </location>
    <ligand>
        <name>S-adenosyl-L-methionine</name>
        <dbReference type="ChEBI" id="CHEBI:59789"/>
    </ligand>
</feature>
<comment type="function">
    <text evidence="9">Catalyzes the formation of 5-methyl-uridine at position 1939 (m5U1939) in 23S rRNA.</text>
</comment>
<comment type="similarity">
    <text evidence="9">Belongs to the class I-like SAM-binding methyltransferase superfamily. RNA M5U methyltransferase family. RlmD subfamily.</text>
</comment>
<keyword evidence="5 9" id="KW-0949">S-adenosyl-L-methionine</keyword>
<feature type="binding site" evidence="9">
    <location>
        <position position="161"/>
    </location>
    <ligand>
        <name>[4Fe-4S] cluster</name>
        <dbReference type="ChEBI" id="CHEBI:49883"/>
    </ligand>
</feature>
<feature type="active site" evidence="11">
    <location>
        <position position="401"/>
    </location>
</feature>
<proteinExistence type="inferred from homology"/>
<dbReference type="GO" id="GO:0003723">
    <property type="term" value="F:RNA binding"/>
    <property type="evidence" value="ECO:0007669"/>
    <property type="project" value="InterPro"/>
</dbReference>
<feature type="binding site" evidence="9 10">
    <location>
        <position position="326"/>
    </location>
    <ligand>
        <name>S-adenosyl-L-methionine</name>
        <dbReference type="ChEBI" id="CHEBI:59789"/>
    </ligand>
</feature>
<dbReference type="GO" id="GO:0070041">
    <property type="term" value="F:rRNA (uridine-C5-)-methyltransferase activity"/>
    <property type="evidence" value="ECO:0007669"/>
    <property type="project" value="UniProtKB-UniRule"/>
</dbReference>
<dbReference type="GO" id="GO:0005506">
    <property type="term" value="F:iron ion binding"/>
    <property type="evidence" value="ECO:0007669"/>
    <property type="project" value="UniProtKB-UniRule"/>
</dbReference>
<feature type="binding site" evidence="9 10">
    <location>
        <position position="305"/>
    </location>
    <ligand>
        <name>S-adenosyl-L-methionine</name>
        <dbReference type="ChEBI" id="CHEBI:59789"/>
    </ligand>
</feature>
<evidence type="ECO:0000256" key="1">
    <source>
        <dbReference type="ARBA" id="ARBA00022485"/>
    </source>
</evidence>
<comment type="caution">
    <text evidence="13">The sequence shown here is derived from an EMBL/GenBank/DDBJ whole genome shotgun (WGS) entry which is preliminary data.</text>
</comment>